<dbReference type="SUPFAM" id="SSF141523">
    <property type="entry name" value="L,D-transpeptidase catalytic domain-like"/>
    <property type="match status" value="1"/>
</dbReference>
<evidence type="ECO:0000256" key="1">
    <source>
        <dbReference type="ARBA" id="ARBA00004752"/>
    </source>
</evidence>
<dbReference type="EMBL" id="BMNG01000014">
    <property type="protein sequence ID" value="GGO52726.1"/>
    <property type="molecule type" value="Genomic_DNA"/>
</dbReference>
<feature type="active site" description="Nucleophile" evidence="6">
    <location>
        <position position="208"/>
    </location>
</feature>
<sequence length="238" mass="26258">MRNFLRARLLKVLIPVTASLVTAAGMPPAQAAYVSHVPHTGVRDSCARAGGPYQRQVEGLLRLRVDGVQSAADCLAIQRYQKSQVIVPADGFAGPITYTALYREWALNHPGQLHGCPPKRGRVACVDLGHQIMWVRSAGKVVFPPVAIRSGRAAYATRTGWFRVGRRILDEWSTRYRAPMPFSQYFSGGQAIHGVYSNLYAGPGSHGCVNLRYDDARRLWKAIKRGTPVHVWGRKPGT</sequence>
<evidence type="ECO:0000256" key="5">
    <source>
        <dbReference type="ARBA" id="ARBA00023316"/>
    </source>
</evidence>
<protein>
    <submittedName>
        <fullName evidence="9">Murein L,D-transpeptidase</fullName>
    </submittedName>
</protein>
<dbReference type="InterPro" id="IPR038063">
    <property type="entry name" value="Transpep_catalytic_dom"/>
</dbReference>
<evidence type="ECO:0000256" key="7">
    <source>
        <dbReference type="SAM" id="SignalP"/>
    </source>
</evidence>
<evidence type="ECO:0000313" key="10">
    <source>
        <dbReference type="Proteomes" id="UP000656881"/>
    </source>
</evidence>
<feature type="domain" description="L,D-TPase catalytic" evidence="8">
    <location>
        <begin position="122"/>
        <end position="232"/>
    </location>
</feature>
<dbReference type="InterPro" id="IPR005490">
    <property type="entry name" value="LD_TPept_cat_dom"/>
</dbReference>
<dbReference type="Gene3D" id="2.40.440.10">
    <property type="entry name" value="L,D-transpeptidase catalytic domain-like"/>
    <property type="match status" value="1"/>
</dbReference>
<name>A0ABQ2MHL2_9ACTN</name>
<dbReference type="InterPro" id="IPR050979">
    <property type="entry name" value="LD-transpeptidase"/>
</dbReference>
<evidence type="ECO:0000259" key="8">
    <source>
        <dbReference type="PROSITE" id="PS52029"/>
    </source>
</evidence>
<comment type="pathway">
    <text evidence="1 6">Cell wall biogenesis; peptidoglycan biosynthesis.</text>
</comment>
<dbReference type="PANTHER" id="PTHR30582:SF33">
    <property type="entry name" value="EXPORTED PROTEIN"/>
    <property type="match status" value="1"/>
</dbReference>
<feature type="signal peptide" evidence="7">
    <location>
        <begin position="1"/>
        <end position="31"/>
    </location>
</feature>
<keyword evidence="4 6" id="KW-0573">Peptidoglycan synthesis</keyword>
<dbReference type="Pfam" id="PF03734">
    <property type="entry name" value="YkuD"/>
    <property type="match status" value="1"/>
</dbReference>
<dbReference type="CDD" id="cd16913">
    <property type="entry name" value="YkuD_like"/>
    <property type="match status" value="1"/>
</dbReference>
<organism evidence="9 10">
    <name type="scientific">Streptomyces lasiicapitis</name>
    <dbReference type="NCBI Taxonomy" id="1923961"/>
    <lineage>
        <taxon>Bacteria</taxon>
        <taxon>Bacillati</taxon>
        <taxon>Actinomycetota</taxon>
        <taxon>Actinomycetes</taxon>
        <taxon>Kitasatosporales</taxon>
        <taxon>Streptomycetaceae</taxon>
        <taxon>Streptomyces</taxon>
    </lineage>
</organism>
<feature type="chain" id="PRO_5045512915" evidence="7">
    <location>
        <begin position="32"/>
        <end position="238"/>
    </location>
</feature>
<evidence type="ECO:0000313" key="9">
    <source>
        <dbReference type="EMBL" id="GGO52726.1"/>
    </source>
</evidence>
<dbReference type="PROSITE" id="PS52029">
    <property type="entry name" value="LD_TPASE"/>
    <property type="match status" value="1"/>
</dbReference>
<proteinExistence type="predicted"/>
<evidence type="ECO:0000256" key="6">
    <source>
        <dbReference type="PROSITE-ProRule" id="PRU01373"/>
    </source>
</evidence>
<keyword evidence="2" id="KW-0808">Transferase</keyword>
<gene>
    <name evidence="9" type="ORF">GCM10012286_58420</name>
</gene>
<evidence type="ECO:0000256" key="2">
    <source>
        <dbReference type="ARBA" id="ARBA00022679"/>
    </source>
</evidence>
<dbReference type="Proteomes" id="UP000656881">
    <property type="component" value="Unassembled WGS sequence"/>
</dbReference>
<keyword evidence="3 6" id="KW-0133">Cell shape</keyword>
<keyword evidence="10" id="KW-1185">Reference proteome</keyword>
<keyword evidence="7" id="KW-0732">Signal</keyword>
<dbReference type="PANTHER" id="PTHR30582">
    <property type="entry name" value="L,D-TRANSPEPTIDASE"/>
    <property type="match status" value="1"/>
</dbReference>
<evidence type="ECO:0000256" key="3">
    <source>
        <dbReference type="ARBA" id="ARBA00022960"/>
    </source>
</evidence>
<reference evidence="10" key="1">
    <citation type="journal article" date="2019" name="Int. J. Syst. Evol. Microbiol.">
        <title>The Global Catalogue of Microorganisms (GCM) 10K type strain sequencing project: providing services to taxonomists for standard genome sequencing and annotation.</title>
        <authorList>
            <consortium name="The Broad Institute Genomics Platform"/>
            <consortium name="The Broad Institute Genome Sequencing Center for Infectious Disease"/>
            <person name="Wu L."/>
            <person name="Ma J."/>
        </authorList>
    </citation>
    <scope>NUCLEOTIDE SEQUENCE [LARGE SCALE GENOMIC DNA]</scope>
    <source>
        <strain evidence="10">CGMCC 4.7349</strain>
    </source>
</reference>
<keyword evidence="5 6" id="KW-0961">Cell wall biogenesis/degradation</keyword>
<comment type="caution">
    <text evidence="9">The sequence shown here is derived from an EMBL/GenBank/DDBJ whole genome shotgun (WGS) entry which is preliminary data.</text>
</comment>
<evidence type="ECO:0000256" key="4">
    <source>
        <dbReference type="ARBA" id="ARBA00022984"/>
    </source>
</evidence>
<accession>A0ABQ2MHL2</accession>
<feature type="active site" description="Proton donor/acceptor" evidence="6">
    <location>
        <position position="193"/>
    </location>
</feature>